<dbReference type="GO" id="GO:0019200">
    <property type="term" value="F:carbohydrate kinase activity"/>
    <property type="evidence" value="ECO:0007669"/>
    <property type="project" value="InterPro"/>
</dbReference>
<evidence type="ECO:0000256" key="12">
    <source>
        <dbReference type="ARBA" id="ARBA00023136"/>
    </source>
</evidence>
<organism evidence="19 20">
    <name type="scientific">Lottia gigantea</name>
    <name type="common">Giant owl limpet</name>
    <dbReference type="NCBI Taxonomy" id="225164"/>
    <lineage>
        <taxon>Eukaryota</taxon>
        <taxon>Metazoa</taxon>
        <taxon>Spiralia</taxon>
        <taxon>Lophotrochozoa</taxon>
        <taxon>Mollusca</taxon>
        <taxon>Gastropoda</taxon>
        <taxon>Patellogastropoda</taxon>
        <taxon>Lottioidea</taxon>
        <taxon>Lottiidae</taxon>
        <taxon>Lottia</taxon>
    </lineage>
</organism>
<feature type="signal peptide" evidence="17">
    <location>
        <begin position="1"/>
        <end position="21"/>
    </location>
</feature>
<comment type="catalytic activity">
    <reaction evidence="14">
        <text>3-O-[beta-D-GalNAc-(1-&gt;3)-beta-D-GlcNAc-(1-&gt;4)-alpha-D-Man]-L-Thr-[protein] + ATP = 3-O-[beta-D-GalNAc-(1-&gt;3)-beta-D-GlcNAc-(1-&gt;4)-(O-6-P-alpha-D-Man)]-Thr-[protein] + ADP + H(+)</text>
        <dbReference type="Rhea" id="RHEA:52616"/>
        <dbReference type="Rhea" id="RHEA-COMP:13308"/>
        <dbReference type="Rhea" id="RHEA-COMP:13309"/>
        <dbReference type="ChEBI" id="CHEBI:15378"/>
        <dbReference type="ChEBI" id="CHEBI:30616"/>
        <dbReference type="ChEBI" id="CHEBI:136709"/>
        <dbReference type="ChEBI" id="CHEBI:136710"/>
        <dbReference type="ChEBI" id="CHEBI:456216"/>
        <dbReference type="EC" id="2.7.1.183"/>
    </reaction>
</comment>
<evidence type="ECO:0000256" key="4">
    <source>
        <dbReference type="ARBA" id="ARBA00022679"/>
    </source>
</evidence>
<feature type="chain" id="PRO_5004715235" description="Protein O-mannose kinase" evidence="17">
    <location>
        <begin position="22"/>
        <end position="326"/>
    </location>
</feature>
<keyword evidence="20" id="KW-1185">Reference proteome</keyword>
<evidence type="ECO:0000256" key="11">
    <source>
        <dbReference type="ARBA" id="ARBA00022989"/>
    </source>
</evidence>
<dbReference type="SUPFAM" id="SSF56112">
    <property type="entry name" value="Protein kinase-like (PK-like)"/>
    <property type="match status" value="1"/>
</dbReference>
<evidence type="ECO:0000256" key="5">
    <source>
        <dbReference type="ARBA" id="ARBA00022692"/>
    </source>
</evidence>
<keyword evidence="5" id="KW-0812">Transmembrane</keyword>
<comment type="subcellular location">
    <subcellularLocation>
        <location evidence="1">Endoplasmic reticulum membrane</location>
        <topology evidence="1">Single-pass type II membrane protein</topology>
    </subcellularLocation>
</comment>
<dbReference type="Pfam" id="PF12260">
    <property type="entry name" value="PIP49_C"/>
    <property type="match status" value="1"/>
</dbReference>
<evidence type="ECO:0000256" key="15">
    <source>
        <dbReference type="ARBA" id="ARBA00030304"/>
    </source>
</evidence>
<name>V3ZGD2_LOTGI</name>
<dbReference type="STRING" id="225164.V3ZGD2"/>
<protein>
    <recommendedName>
        <fullName evidence="3">Protein O-mannose kinase</fullName>
        <ecNumber evidence="2">2.7.1.183</ecNumber>
    </recommendedName>
    <alternativeName>
        <fullName evidence="16">Protein kinase-like protein SgK196</fullName>
    </alternativeName>
    <alternativeName>
        <fullName evidence="15">Sugen kinase 196</fullName>
    </alternativeName>
</protein>
<feature type="domain" description="Protein kinase" evidence="18">
    <location>
        <begin position="68"/>
        <end position="326"/>
    </location>
</feature>
<comment type="function">
    <text evidence="13">Protein O-mannose kinase that specifically mediates phosphorylation at the 6-position of an O-mannose of the trisaccharide (N-acetylgalactosamine (GalNAc)-beta-1,3-N-acetylglucosamine (GlcNAc)-beta-1,4-mannose) to generate phosphorylated O-mannosyl trisaccharide (N-acetylgalactosamine-beta-1,3-N-acetylglucosamine-beta-1,4-(phosphate-6-)mannose). Phosphorylated O-mannosyl trisaccharide is a carbohydrate structure present in alpha-dystroglycan (DAG1), which is required for binding laminin G-like domain-containing extracellular proteins with high affinity. Only shows kinase activity when the GalNAc-beta-3-GlcNAc-beta-terminus is linked to the 4-position of O-mannose, suggesting that this disaccharide serves as the substrate recognition motif.</text>
</comment>
<dbReference type="PANTHER" id="PTHR22618">
    <property type="entry name" value="PROTEIN O-MANNOSE KINASE"/>
    <property type="match status" value="1"/>
</dbReference>
<dbReference type="FunFam" id="1.10.510.10:FF:000464">
    <property type="entry name" value="Protein O-mannose kinase"/>
    <property type="match status" value="1"/>
</dbReference>
<dbReference type="HOGENOM" id="CLU_067581_0_0_1"/>
<keyword evidence="10" id="KW-0735">Signal-anchor</keyword>
<dbReference type="InterPro" id="IPR039318">
    <property type="entry name" value="POMK"/>
</dbReference>
<dbReference type="InterPro" id="IPR000719">
    <property type="entry name" value="Prot_kinase_dom"/>
</dbReference>
<evidence type="ECO:0000256" key="2">
    <source>
        <dbReference type="ARBA" id="ARBA00011932"/>
    </source>
</evidence>
<dbReference type="InterPro" id="IPR022049">
    <property type="entry name" value="FAM69_kinase_dom"/>
</dbReference>
<evidence type="ECO:0000256" key="8">
    <source>
        <dbReference type="ARBA" id="ARBA00022824"/>
    </source>
</evidence>
<reference evidence="19 20" key="1">
    <citation type="journal article" date="2013" name="Nature">
        <title>Insights into bilaterian evolution from three spiralian genomes.</title>
        <authorList>
            <person name="Simakov O."/>
            <person name="Marletaz F."/>
            <person name="Cho S.J."/>
            <person name="Edsinger-Gonzales E."/>
            <person name="Havlak P."/>
            <person name="Hellsten U."/>
            <person name="Kuo D.H."/>
            <person name="Larsson T."/>
            <person name="Lv J."/>
            <person name="Arendt D."/>
            <person name="Savage R."/>
            <person name="Osoegawa K."/>
            <person name="de Jong P."/>
            <person name="Grimwood J."/>
            <person name="Chapman J.A."/>
            <person name="Shapiro H."/>
            <person name="Aerts A."/>
            <person name="Otillar R.P."/>
            <person name="Terry A.Y."/>
            <person name="Boore J.L."/>
            <person name="Grigoriev I.V."/>
            <person name="Lindberg D.R."/>
            <person name="Seaver E.C."/>
            <person name="Weisblat D.A."/>
            <person name="Putnam N.H."/>
            <person name="Rokhsar D.S."/>
        </authorList>
    </citation>
    <scope>NUCLEOTIDE SEQUENCE [LARGE SCALE GENOMIC DNA]</scope>
</reference>
<proteinExistence type="predicted"/>
<dbReference type="KEGG" id="lgi:LOTGIDRAFT_123453"/>
<evidence type="ECO:0000256" key="3">
    <source>
        <dbReference type="ARBA" id="ARBA00015906"/>
    </source>
</evidence>
<keyword evidence="7" id="KW-0418">Kinase</keyword>
<dbReference type="GO" id="GO:0006493">
    <property type="term" value="P:protein O-linked glycosylation"/>
    <property type="evidence" value="ECO:0007669"/>
    <property type="project" value="InterPro"/>
</dbReference>
<keyword evidence="11" id="KW-1133">Transmembrane helix</keyword>
<keyword evidence="17" id="KW-0732">Signal</keyword>
<evidence type="ECO:0000313" key="19">
    <source>
        <dbReference type="EMBL" id="ESO90283.1"/>
    </source>
</evidence>
<dbReference type="GO" id="GO:0004672">
    <property type="term" value="F:protein kinase activity"/>
    <property type="evidence" value="ECO:0007669"/>
    <property type="project" value="InterPro"/>
</dbReference>
<dbReference type="CTD" id="20232246"/>
<gene>
    <name evidence="19" type="ORF">LOTGIDRAFT_123453</name>
</gene>
<dbReference type="AlphaFoldDB" id="V3ZGD2"/>
<dbReference type="SMART" id="SM00220">
    <property type="entry name" value="S_TKc"/>
    <property type="match status" value="1"/>
</dbReference>
<dbReference type="Gene3D" id="1.10.510.10">
    <property type="entry name" value="Transferase(Phosphotransferase) domain 1"/>
    <property type="match status" value="1"/>
</dbReference>
<evidence type="ECO:0000256" key="10">
    <source>
        <dbReference type="ARBA" id="ARBA00022968"/>
    </source>
</evidence>
<dbReference type="PROSITE" id="PS50011">
    <property type="entry name" value="PROTEIN_KINASE_DOM"/>
    <property type="match status" value="1"/>
</dbReference>
<keyword evidence="9" id="KW-0067">ATP-binding</keyword>
<dbReference type="EMBL" id="KB202444">
    <property type="protein sequence ID" value="ESO90283.1"/>
    <property type="molecule type" value="Genomic_DNA"/>
</dbReference>
<keyword evidence="12" id="KW-0472">Membrane</keyword>
<evidence type="ECO:0000256" key="16">
    <source>
        <dbReference type="ARBA" id="ARBA00030430"/>
    </source>
</evidence>
<keyword evidence="4" id="KW-0808">Transferase</keyword>
<evidence type="ECO:0000259" key="18">
    <source>
        <dbReference type="PROSITE" id="PS50011"/>
    </source>
</evidence>
<dbReference type="EC" id="2.7.1.183" evidence="2"/>
<dbReference type="GeneID" id="20232246"/>
<dbReference type="PANTHER" id="PTHR22618:SF2">
    <property type="entry name" value="PROTEIN O-MANNOSE KINASE"/>
    <property type="match status" value="1"/>
</dbReference>
<evidence type="ECO:0000256" key="13">
    <source>
        <dbReference type="ARBA" id="ARBA00025665"/>
    </source>
</evidence>
<evidence type="ECO:0000256" key="14">
    <source>
        <dbReference type="ARBA" id="ARBA00029343"/>
    </source>
</evidence>
<keyword evidence="6" id="KW-0547">Nucleotide-binding</keyword>
<keyword evidence="8" id="KW-0256">Endoplasmic reticulum</keyword>
<evidence type="ECO:0000256" key="1">
    <source>
        <dbReference type="ARBA" id="ARBA00004648"/>
    </source>
</evidence>
<evidence type="ECO:0000313" key="20">
    <source>
        <dbReference type="Proteomes" id="UP000030746"/>
    </source>
</evidence>
<evidence type="ECO:0000256" key="7">
    <source>
        <dbReference type="ARBA" id="ARBA00022777"/>
    </source>
</evidence>
<dbReference type="OrthoDB" id="4062651at2759"/>
<accession>V3ZGD2</accession>
<dbReference type="InterPro" id="IPR011009">
    <property type="entry name" value="Kinase-like_dom_sf"/>
</dbReference>
<dbReference type="OMA" id="NTWHRRL"/>
<dbReference type="GO" id="GO:0005524">
    <property type="term" value="F:ATP binding"/>
    <property type="evidence" value="ECO:0007669"/>
    <property type="project" value="UniProtKB-KW"/>
</dbReference>
<evidence type="ECO:0000256" key="17">
    <source>
        <dbReference type="SAM" id="SignalP"/>
    </source>
</evidence>
<evidence type="ECO:0000256" key="6">
    <source>
        <dbReference type="ARBA" id="ARBA00022741"/>
    </source>
</evidence>
<evidence type="ECO:0000256" key="9">
    <source>
        <dbReference type="ARBA" id="ARBA00022840"/>
    </source>
</evidence>
<sequence>MWCQVLGVVVISYLLWIFLKTTDNSYCITSLINNTTICRPKCSHGEFSLPGITSCVPWLTCEAILTDVEHGEIIGQGAVKTVRLGYWKNFTVVINELKNQDYRHDFQDGLANLKLFQPDNKVVQLLGSCEKSNIFITEYHPLTSAEHLENILNKHAFLNTLKTRFKFCLEYIEIIEFLHTRPEGKFVMCDSNDPVKALSQFLIRDDLTLLLNDADALPVVDRVTENLVKCGHRELTGDYVAPEQLWPDDSTDFDDSKMPGYDEKTDIWKIPDVCKLLLGNVPGSTSVLLKLFEINTLCKDESPPERPTVSEVLHSYRAVYQQVILV</sequence>
<dbReference type="GO" id="GO:0005789">
    <property type="term" value="C:endoplasmic reticulum membrane"/>
    <property type="evidence" value="ECO:0007669"/>
    <property type="project" value="UniProtKB-SubCell"/>
</dbReference>
<dbReference type="RefSeq" id="XP_009058958.1">
    <property type="nucleotide sequence ID" value="XM_009060710.1"/>
</dbReference>
<dbReference type="Proteomes" id="UP000030746">
    <property type="component" value="Unassembled WGS sequence"/>
</dbReference>